<dbReference type="InterPro" id="IPR018487">
    <property type="entry name" value="Hemopexin-like_repeat"/>
</dbReference>
<sequence>RFDLKTQRVDTQSVTRLDRLFPGVPLNSHDIFQYQDKAYFCHDKFYWRVSFEGAVNHVDQVGYVTYDILQCAAN</sequence>
<dbReference type="Gene3D" id="2.110.10.10">
    <property type="entry name" value="Hemopexin-like domain"/>
    <property type="match status" value="1"/>
</dbReference>
<dbReference type="AlphaFoldDB" id="A0A8J6H055"/>
<evidence type="ECO:0000313" key="1">
    <source>
        <dbReference type="EMBL" id="KAH0520137.1"/>
    </source>
</evidence>
<organism evidence="1 2">
    <name type="scientific">Microtus ochrogaster</name>
    <name type="common">Prairie vole</name>
    <dbReference type="NCBI Taxonomy" id="79684"/>
    <lineage>
        <taxon>Eukaryota</taxon>
        <taxon>Metazoa</taxon>
        <taxon>Chordata</taxon>
        <taxon>Craniata</taxon>
        <taxon>Vertebrata</taxon>
        <taxon>Euteleostomi</taxon>
        <taxon>Mammalia</taxon>
        <taxon>Eutheria</taxon>
        <taxon>Euarchontoglires</taxon>
        <taxon>Glires</taxon>
        <taxon>Rodentia</taxon>
        <taxon>Myomorpha</taxon>
        <taxon>Muroidea</taxon>
        <taxon>Cricetidae</taxon>
        <taxon>Arvicolinae</taxon>
        <taxon>Microtus</taxon>
    </lineage>
</organism>
<comment type="caution">
    <text evidence="1">The sequence shown here is derived from an EMBL/GenBank/DDBJ whole genome shotgun (WGS) entry which is preliminary data.</text>
</comment>
<dbReference type="Pfam" id="PF00045">
    <property type="entry name" value="Hemopexin"/>
    <property type="match status" value="1"/>
</dbReference>
<feature type="non-terminal residue" evidence="1">
    <location>
        <position position="74"/>
    </location>
</feature>
<dbReference type="EMBL" id="JAATJU010001255">
    <property type="protein sequence ID" value="KAH0520137.1"/>
    <property type="molecule type" value="Genomic_DNA"/>
</dbReference>
<proteinExistence type="predicted"/>
<dbReference type="InterPro" id="IPR036375">
    <property type="entry name" value="Hemopexin-like_dom_sf"/>
</dbReference>
<protein>
    <submittedName>
        <fullName evidence="1">Matrix metalloproteinase-9</fullName>
    </submittedName>
</protein>
<gene>
    <name evidence="1" type="ORF">LTLLF_207880</name>
</gene>
<accession>A0A8J6H055</accession>
<dbReference type="Proteomes" id="UP000710432">
    <property type="component" value="Unassembled WGS sequence"/>
</dbReference>
<name>A0A8J6H055_MICOH</name>
<evidence type="ECO:0000313" key="2">
    <source>
        <dbReference type="Proteomes" id="UP000710432"/>
    </source>
</evidence>
<reference evidence="1" key="1">
    <citation type="submission" date="2020-03" db="EMBL/GenBank/DDBJ databases">
        <title>Studies in the Genomics of Life Span.</title>
        <authorList>
            <person name="Glass D."/>
        </authorList>
    </citation>
    <scope>NUCLEOTIDE SEQUENCE</scope>
    <source>
        <strain evidence="1">LTLLF</strain>
        <tissue evidence="1">Muscle</tissue>
    </source>
</reference>
<dbReference type="SUPFAM" id="SSF50923">
    <property type="entry name" value="Hemopexin-like domain"/>
    <property type="match status" value="1"/>
</dbReference>